<proteinExistence type="predicted"/>
<protein>
    <submittedName>
        <fullName evidence="1">Uncharacterized protein</fullName>
    </submittedName>
</protein>
<sequence>MLPPNSTGWEMYRRCVVSALSTTGGEVIPATMFNYARYGHTADVLVSMSPAPRPTTSPLHITTRPPVPPASGRVHGPATRSRWEPRDLNQLPGSSVAKRQWHAEMTAAVVFVGEAKTIARFTTGWRASPLRGPGLL</sequence>
<gene>
    <name evidence="1" type="ORF">DPEC_G00315850</name>
</gene>
<dbReference type="Proteomes" id="UP001157502">
    <property type="component" value="Chromosome 30"/>
</dbReference>
<dbReference type="EMBL" id="CM055757">
    <property type="protein sequence ID" value="KAJ7989082.1"/>
    <property type="molecule type" value="Genomic_DNA"/>
</dbReference>
<comment type="caution">
    <text evidence="1">The sequence shown here is derived from an EMBL/GenBank/DDBJ whole genome shotgun (WGS) entry which is preliminary data.</text>
</comment>
<accession>A0ACC2FCM8</accession>
<name>A0ACC2FCM8_DALPE</name>
<evidence type="ECO:0000313" key="1">
    <source>
        <dbReference type="EMBL" id="KAJ7989082.1"/>
    </source>
</evidence>
<keyword evidence="2" id="KW-1185">Reference proteome</keyword>
<organism evidence="1 2">
    <name type="scientific">Dallia pectoralis</name>
    <name type="common">Alaska blackfish</name>
    <dbReference type="NCBI Taxonomy" id="75939"/>
    <lineage>
        <taxon>Eukaryota</taxon>
        <taxon>Metazoa</taxon>
        <taxon>Chordata</taxon>
        <taxon>Craniata</taxon>
        <taxon>Vertebrata</taxon>
        <taxon>Euteleostomi</taxon>
        <taxon>Actinopterygii</taxon>
        <taxon>Neopterygii</taxon>
        <taxon>Teleostei</taxon>
        <taxon>Protacanthopterygii</taxon>
        <taxon>Esociformes</taxon>
        <taxon>Umbridae</taxon>
        <taxon>Dallia</taxon>
    </lineage>
</organism>
<reference evidence="1" key="1">
    <citation type="submission" date="2021-05" db="EMBL/GenBank/DDBJ databases">
        <authorList>
            <person name="Pan Q."/>
            <person name="Jouanno E."/>
            <person name="Zahm M."/>
            <person name="Klopp C."/>
            <person name="Cabau C."/>
            <person name="Louis A."/>
            <person name="Berthelot C."/>
            <person name="Parey E."/>
            <person name="Roest Crollius H."/>
            <person name="Montfort J."/>
            <person name="Robinson-Rechavi M."/>
            <person name="Bouchez O."/>
            <person name="Lampietro C."/>
            <person name="Lopez Roques C."/>
            <person name="Donnadieu C."/>
            <person name="Postlethwait J."/>
            <person name="Bobe J."/>
            <person name="Dillon D."/>
            <person name="Chandos A."/>
            <person name="von Hippel F."/>
            <person name="Guiguen Y."/>
        </authorList>
    </citation>
    <scope>NUCLEOTIDE SEQUENCE</scope>
    <source>
        <strain evidence="1">YG-Jan2019</strain>
    </source>
</reference>
<evidence type="ECO:0000313" key="2">
    <source>
        <dbReference type="Proteomes" id="UP001157502"/>
    </source>
</evidence>